<keyword evidence="2" id="KW-1185">Reference proteome</keyword>
<evidence type="ECO:0000313" key="2">
    <source>
        <dbReference type="Proteomes" id="UP000824469"/>
    </source>
</evidence>
<gene>
    <name evidence="1" type="ORF">KI387_036675</name>
</gene>
<protein>
    <submittedName>
        <fullName evidence="1">Uncharacterized protein</fullName>
    </submittedName>
</protein>
<reference evidence="1 2" key="1">
    <citation type="journal article" date="2021" name="Nat. Plants">
        <title>The Taxus genome provides insights into paclitaxel biosynthesis.</title>
        <authorList>
            <person name="Xiong X."/>
            <person name="Gou J."/>
            <person name="Liao Q."/>
            <person name="Li Y."/>
            <person name="Zhou Q."/>
            <person name="Bi G."/>
            <person name="Li C."/>
            <person name="Du R."/>
            <person name="Wang X."/>
            <person name="Sun T."/>
            <person name="Guo L."/>
            <person name="Liang H."/>
            <person name="Lu P."/>
            <person name="Wu Y."/>
            <person name="Zhang Z."/>
            <person name="Ro D.K."/>
            <person name="Shang Y."/>
            <person name="Huang S."/>
            <person name="Yan J."/>
        </authorList>
    </citation>
    <scope>NUCLEOTIDE SEQUENCE [LARGE SCALE GENOMIC DNA]</scope>
    <source>
        <strain evidence="1">Ta-2019</strain>
    </source>
</reference>
<dbReference type="Proteomes" id="UP000824469">
    <property type="component" value="Unassembled WGS sequence"/>
</dbReference>
<dbReference type="AlphaFoldDB" id="A0AA38KTX4"/>
<feature type="non-terminal residue" evidence="1">
    <location>
        <position position="1"/>
    </location>
</feature>
<feature type="non-terminal residue" evidence="1">
    <location>
        <position position="58"/>
    </location>
</feature>
<organism evidence="1 2">
    <name type="scientific">Taxus chinensis</name>
    <name type="common">Chinese yew</name>
    <name type="synonym">Taxus wallichiana var. chinensis</name>
    <dbReference type="NCBI Taxonomy" id="29808"/>
    <lineage>
        <taxon>Eukaryota</taxon>
        <taxon>Viridiplantae</taxon>
        <taxon>Streptophyta</taxon>
        <taxon>Embryophyta</taxon>
        <taxon>Tracheophyta</taxon>
        <taxon>Spermatophyta</taxon>
        <taxon>Pinopsida</taxon>
        <taxon>Pinidae</taxon>
        <taxon>Conifers II</taxon>
        <taxon>Cupressales</taxon>
        <taxon>Taxaceae</taxon>
        <taxon>Taxus</taxon>
    </lineage>
</organism>
<comment type="caution">
    <text evidence="1">The sequence shown here is derived from an EMBL/GenBank/DDBJ whole genome shotgun (WGS) entry which is preliminary data.</text>
</comment>
<accession>A0AA38KTX4</accession>
<evidence type="ECO:0000313" key="1">
    <source>
        <dbReference type="EMBL" id="KAH9308764.1"/>
    </source>
</evidence>
<dbReference type="EMBL" id="JAHRHJ020000007">
    <property type="protein sequence ID" value="KAH9308764.1"/>
    <property type="molecule type" value="Genomic_DNA"/>
</dbReference>
<proteinExistence type="predicted"/>
<sequence>DAHRMRLLERGHGDFQANAIGKGKAKLSNLYVSILPACAKKIRALELTMENHQGIENK</sequence>
<name>A0AA38KTX4_TAXCH</name>